<gene>
    <name evidence="2" type="ORF">IAD22_01060</name>
</gene>
<dbReference type="AlphaFoldDB" id="A0A9D1LX18"/>
<evidence type="ECO:0000313" key="3">
    <source>
        <dbReference type="Proteomes" id="UP000824118"/>
    </source>
</evidence>
<name>A0A9D1LX18_9FIRM</name>
<accession>A0A9D1LX18</accession>
<proteinExistence type="predicted"/>
<sequence>MNYFKEAEEVLRRLPKLEKALEMLYKQKQHTEKKNSPKGFKDKSIGEGRGSAMKKETLDELCEYSQCLERISATEFEINRIKDILSQLNDEQRTLLKLWYIENKNKELVKSSLNISSLSTLYDLRNRSVSDFALYYFGAKAV</sequence>
<feature type="compositionally biased region" description="Basic and acidic residues" evidence="1">
    <location>
        <begin position="29"/>
        <end position="46"/>
    </location>
</feature>
<comment type="caution">
    <text evidence="2">The sequence shown here is derived from an EMBL/GenBank/DDBJ whole genome shotgun (WGS) entry which is preliminary data.</text>
</comment>
<organism evidence="2 3">
    <name type="scientific">Candidatus Limousia pullorum</name>
    <dbReference type="NCBI Taxonomy" id="2840860"/>
    <lineage>
        <taxon>Bacteria</taxon>
        <taxon>Bacillati</taxon>
        <taxon>Bacillota</taxon>
        <taxon>Clostridia</taxon>
        <taxon>Eubacteriales</taxon>
        <taxon>Oscillospiraceae</taxon>
        <taxon>Oscillospiraceae incertae sedis</taxon>
        <taxon>Candidatus Limousia</taxon>
    </lineage>
</organism>
<protein>
    <submittedName>
        <fullName evidence="2">Uncharacterized protein</fullName>
    </submittedName>
</protein>
<reference evidence="2" key="2">
    <citation type="journal article" date="2021" name="PeerJ">
        <title>Extensive microbial diversity within the chicken gut microbiome revealed by metagenomics and culture.</title>
        <authorList>
            <person name="Gilroy R."/>
            <person name="Ravi A."/>
            <person name="Getino M."/>
            <person name="Pursley I."/>
            <person name="Horton D.L."/>
            <person name="Alikhan N.F."/>
            <person name="Baker D."/>
            <person name="Gharbi K."/>
            <person name="Hall N."/>
            <person name="Watson M."/>
            <person name="Adriaenssens E.M."/>
            <person name="Foster-Nyarko E."/>
            <person name="Jarju S."/>
            <person name="Secka A."/>
            <person name="Antonio M."/>
            <person name="Oren A."/>
            <person name="Chaudhuri R.R."/>
            <person name="La Ragione R."/>
            <person name="Hildebrand F."/>
            <person name="Pallen M.J."/>
        </authorList>
    </citation>
    <scope>NUCLEOTIDE SEQUENCE</scope>
    <source>
        <strain evidence="2">ChiGjej1B1-1684</strain>
    </source>
</reference>
<reference evidence="2" key="1">
    <citation type="submission" date="2020-10" db="EMBL/GenBank/DDBJ databases">
        <authorList>
            <person name="Gilroy R."/>
        </authorList>
    </citation>
    <scope>NUCLEOTIDE SEQUENCE</scope>
    <source>
        <strain evidence="2">ChiGjej1B1-1684</strain>
    </source>
</reference>
<dbReference type="Proteomes" id="UP000824118">
    <property type="component" value="Unassembled WGS sequence"/>
</dbReference>
<feature type="region of interest" description="Disordered" evidence="1">
    <location>
        <begin position="28"/>
        <end position="48"/>
    </location>
</feature>
<dbReference type="EMBL" id="DVNG01000014">
    <property type="protein sequence ID" value="HIU49591.1"/>
    <property type="molecule type" value="Genomic_DNA"/>
</dbReference>
<evidence type="ECO:0000313" key="2">
    <source>
        <dbReference type="EMBL" id="HIU49591.1"/>
    </source>
</evidence>
<evidence type="ECO:0000256" key="1">
    <source>
        <dbReference type="SAM" id="MobiDB-lite"/>
    </source>
</evidence>